<accession>A0A3N9Q0G4</accession>
<dbReference type="Proteomes" id="UP000282529">
    <property type="component" value="Unassembled WGS sequence"/>
</dbReference>
<comment type="caution">
    <text evidence="3">The sequence shown here is derived from an EMBL/GenBank/DDBJ whole genome shotgun (WGS) entry which is preliminary data.</text>
</comment>
<feature type="domain" description="CAAX prenyl protease 2/Lysostaphin resistance protein A-like" evidence="2">
    <location>
        <begin position="109"/>
        <end position="207"/>
    </location>
</feature>
<evidence type="ECO:0000256" key="1">
    <source>
        <dbReference type="SAM" id="Phobius"/>
    </source>
</evidence>
<feature type="transmembrane region" description="Helical" evidence="1">
    <location>
        <begin position="168"/>
        <end position="187"/>
    </location>
</feature>
<evidence type="ECO:0000313" key="4">
    <source>
        <dbReference type="Proteomes" id="UP000282529"/>
    </source>
</evidence>
<keyword evidence="1" id="KW-1133">Transmembrane helix</keyword>
<name>A0A3N9Q0G4_9BACL</name>
<feature type="transmembrane region" description="Helical" evidence="1">
    <location>
        <begin position="144"/>
        <end position="162"/>
    </location>
</feature>
<dbReference type="Pfam" id="PF02517">
    <property type="entry name" value="Rce1-like"/>
    <property type="match status" value="1"/>
</dbReference>
<feature type="transmembrane region" description="Helical" evidence="1">
    <location>
        <begin position="217"/>
        <end position="238"/>
    </location>
</feature>
<dbReference type="GO" id="GO:0008237">
    <property type="term" value="F:metallopeptidase activity"/>
    <property type="evidence" value="ECO:0007669"/>
    <property type="project" value="UniProtKB-KW"/>
</dbReference>
<dbReference type="AlphaFoldDB" id="A0A3N9Q0G4"/>
<evidence type="ECO:0000259" key="2">
    <source>
        <dbReference type="Pfam" id="PF02517"/>
    </source>
</evidence>
<feature type="transmembrane region" description="Helical" evidence="1">
    <location>
        <begin position="111"/>
        <end position="132"/>
    </location>
</feature>
<keyword evidence="4" id="KW-1185">Reference proteome</keyword>
<dbReference type="GO" id="GO:0080120">
    <property type="term" value="P:CAAX-box protein maturation"/>
    <property type="evidence" value="ECO:0007669"/>
    <property type="project" value="UniProtKB-ARBA"/>
</dbReference>
<dbReference type="PANTHER" id="PTHR39430:SF1">
    <property type="entry name" value="PROTEASE"/>
    <property type="match status" value="1"/>
</dbReference>
<dbReference type="GO" id="GO:0006508">
    <property type="term" value="P:proteolysis"/>
    <property type="evidence" value="ECO:0007669"/>
    <property type="project" value="UniProtKB-KW"/>
</dbReference>
<dbReference type="RefSeq" id="WP_124696244.1">
    <property type="nucleotide sequence ID" value="NZ_JBHUFE010000013.1"/>
</dbReference>
<feature type="transmembrane region" description="Helical" evidence="1">
    <location>
        <begin position="85"/>
        <end position="105"/>
    </location>
</feature>
<organism evidence="3 4">
    <name type="scientific">Paenibacillus rhizophilus</name>
    <dbReference type="NCBI Taxonomy" id="1850366"/>
    <lineage>
        <taxon>Bacteria</taxon>
        <taxon>Bacillati</taxon>
        <taxon>Bacillota</taxon>
        <taxon>Bacilli</taxon>
        <taxon>Bacillales</taxon>
        <taxon>Paenibacillaceae</taxon>
        <taxon>Paenibacillus</taxon>
    </lineage>
</organism>
<dbReference type="GO" id="GO:0004175">
    <property type="term" value="F:endopeptidase activity"/>
    <property type="evidence" value="ECO:0007669"/>
    <property type="project" value="UniProtKB-ARBA"/>
</dbReference>
<keyword evidence="1" id="KW-0472">Membrane</keyword>
<evidence type="ECO:0000313" key="3">
    <source>
        <dbReference type="EMBL" id="RQW10966.1"/>
    </source>
</evidence>
<protein>
    <submittedName>
        <fullName evidence="3">CPBP family intramembrane metalloprotease</fullName>
    </submittedName>
</protein>
<keyword evidence="3" id="KW-0645">Protease</keyword>
<dbReference type="EMBL" id="RQPI01000007">
    <property type="protein sequence ID" value="RQW10966.1"/>
    <property type="molecule type" value="Genomic_DNA"/>
</dbReference>
<keyword evidence="3" id="KW-0482">Metalloprotease</keyword>
<dbReference type="OrthoDB" id="371054at2"/>
<keyword evidence="1" id="KW-0812">Transmembrane</keyword>
<dbReference type="PANTHER" id="PTHR39430">
    <property type="entry name" value="MEMBRANE-ASSOCIATED PROTEASE-RELATED"/>
    <property type="match status" value="1"/>
</dbReference>
<keyword evidence="3" id="KW-0378">Hydrolase</keyword>
<feature type="transmembrane region" description="Helical" evidence="1">
    <location>
        <begin position="45"/>
        <end position="65"/>
    </location>
</feature>
<sequence length="254" mass="28201">MSNLEIKRSFSQKHPVLAVVIIEALLFLAVFAAGAYATIRQLSGTAPVLISFIPIAAVLALYFSLKKKWGFYGFRRLRSIPKQDLVYYAPLLAVLAVIALKGFRPVTASEVLFYLLFTLLVGFVEESIYRGLILNILLPKGIKTAVLTSSILFAVTHILQVLSGQSGFQTVLQIVYALLIGGALALLMVRNRNILPLILFHFLHNFIQYVGNDNSDFYLGYDLTILALLALYCIWLTLSLKKTSVPTPAEQSFN</sequence>
<proteinExistence type="predicted"/>
<reference evidence="3 4" key="1">
    <citation type="submission" date="2018-11" db="EMBL/GenBank/DDBJ databases">
        <title>Genome sequence of strain 7197.</title>
        <authorList>
            <person name="Gao J."/>
            <person name="Sun J."/>
        </authorList>
    </citation>
    <scope>NUCLEOTIDE SEQUENCE [LARGE SCALE GENOMIC DNA]</scope>
    <source>
        <strain evidence="3 4">7197</strain>
    </source>
</reference>
<gene>
    <name evidence="3" type="ORF">EH198_14595</name>
</gene>
<feature type="transmembrane region" description="Helical" evidence="1">
    <location>
        <begin position="16"/>
        <end position="39"/>
    </location>
</feature>
<dbReference type="InterPro" id="IPR003675">
    <property type="entry name" value="Rce1/LyrA-like_dom"/>
</dbReference>